<name>A0A7X2LVH3_9BURK</name>
<dbReference type="RefSeq" id="WP_154379107.1">
    <property type="nucleotide sequence ID" value="NZ_WKJJ01000017.1"/>
</dbReference>
<dbReference type="GO" id="GO:0030428">
    <property type="term" value="C:cell septum"/>
    <property type="evidence" value="ECO:0007669"/>
    <property type="project" value="TreeGrafter"/>
</dbReference>
<dbReference type="PANTHER" id="PTHR38687:SF1">
    <property type="entry name" value="CELL DIVISION PROTEIN DEDD"/>
    <property type="match status" value="1"/>
</dbReference>
<evidence type="ECO:0000259" key="3">
    <source>
        <dbReference type="PROSITE" id="PS51724"/>
    </source>
</evidence>
<dbReference type="GO" id="GO:0032153">
    <property type="term" value="C:cell division site"/>
    <property type="evidence" value="ECO:0007669"/>
    <property type="project" value="TreeGrafter"/>
</dbReference>
<dbReference type="EMBL" id="WKJJ01000017">
    <property type="protein sequence ID" value="MRV75003.1"/>
    <property type="molecule type" value="Genomic_DNA"/>
</dbReference>
<dbReference type="Pfam" id="PF05036">
    <property type="entry name" value="SPOR"/>
    <property type="match status" value="1"/>
</dbReference>
<sequence length="386" mass="39962">MGLFSKFSKNKQDAAGQDSGYYSKADDQAVLERARSKRAASADGPAARRSRSGDDPALPEKKRARRRLVGAVALALGVAIGLPMLLDSEPKPLASDIAIQIPSKDKPAEPASVPHSATGQGVSDVAALDKNEEIVDAPVPAKPAAVPAPVAAAPVAAKPAATATPAPAAALAATPAAAPAVKPVHAEPPAALAKDPLKEAAAKATADKLALEAKLAKEHKAQEQKEAKERADAKAKAEHEQKLADAKADAKAKADADAKAREAKARLEQEQKLAKAKADAEAKAKADETKHPKFDDSARAMAILEDKPSDTRYMVQVAAVASQEKVDELQAKLKEAGIKSFTQKVNTAGGGALTRIRVGPFSSKDEAEKVRAKLSKIGLSSSLATS</sequence>
<dbReference type="InterPro" id="IPR007730">
    <property type="entry name" value="SPOR-like_dom"/>
</dbReference>
<organism evidence="4 5">
    <name type="scientific">Pseudoduganella rivuli</name>
    <dbReference type="NCBI Taxonomy" id="2666085"/>
    <lineage>
        <taxon>Bacteria</taxon>
        <taxon>Pseudomonadati</taxon>
        <taxon>Pseudomonadota</taxon>
        <taxon>Betaproteobacteria</taxon>
        <taxon>Burkholderiales</taxon>
        <taxon>Oxalobacteraceae</taxon>
        <taxon>Telluria group</taxon>
        <taxon>Pseudoduganella</taxon>
    </lineage>
</organism>
<dbReference type="InterPro" id="IPR036680">
    <property type="entry name" value="SPOR-like_sf"/>
</dbReference>
<evidence type="ECO:0000313" key="5">
    <source>
        <dbReference type="Proteomes" id="UP000446768"/>
    </source>
</evidence>
<dbReference type="PANTHER" id="PTHR38687">
    <property type="entry name" value="CELL DIVISION PROTEIN DEDD-RELATED"/>
    <property type="match status" value="1"/>
</dbReference>
<feature type="transmembrane region" description="Helical" evidence="2">
    <location>
        <begin position="68"/>
        <end position="86"/>
    </location>
</feature>
<keyword evidence="2" id="KW-0812">Transmembrane</keyword>
<dbReference type="PROSITE" id="PS51724">
    <property type="entry name" value="SPOR"/>
    <property type="match status" value="1"/>
</dbReference>
<feature type="region of interest" description="Disordered" evidence="1">
    <location>
        <begin position="102"/>
        <end position="121"/>
    </location>
</feature>
<feature type="region of interest" description="Disordered" evidence="1">
    <location>
        <begin position="215"/>
        <end position="298"/>
    </location>
</feature>
<accession>A0A7X2LVH3</accession>
<dbReference type="AlphaFoldDB" id="A0A7X2LVH3"/>
<evidence type="ECO:0000256" key="1">
    <source>
        <dbReference type="SAM" id="MobiDB-lite"/>
    </source>
</evidence>
<dbReference type="GO" id="GO:0042834">
    <property type="term" value="F:peptidoglycan binding"/>
    <property type="evidence" value="ECO:0007669"/>
    <property type="project" value="InterPro"/>
</dbReference>
<dbReference type="GO" id="GO:0032506">
    <property type="term" value="P:cytokinetic process"/>
    <property type="evidence" value="ECO:0007669"/>
    <property type="project" value="TreeGrafter"/>
</dbReference>
<gene>
    <name evidence="4" type="ORF">GJ700_25135</name>
</gene>
<feature type="domain" description="SPOR" evidence="3">
    <location>
        <begin position="307"/>
        <end position="386"/>
    </location>
</feature>
<evidence type="ECO:0000313" key="4">
    <source>
        <dbReference type="EMBL" id="MRV75003.1"/>
    </source>
</evidence>
<keyword evidence="2" id="KW-0472">Membrane</keyword>
<keyword evidence="2" id="KW-1133">Transmembrane helix</keyword>
<protein>
    <submittedName>
        <fullName evidence="4">Sporulation protein</fullName>
    </submittedName>
</protein>
<dbReference type="Proteomes" id="UP000446768">
    <property type="component" value="Unassembled WGS sequence"/>
</dbReference>
<proteinExistence type="predicted"/>
<comment type="caution">
    <text evidence="4">The sequence shown here is derived from an EMBL/GenBank/DDBJ whole genome shotgun (WGS) entry which is preliminary data.</text>
</comment>
<feature type="region of interest" description="Disordered" evidence="1">
    <location>
        <begin position="1"/>
        <end position="64"/>
    </location>
</feature>
<dbReference type="Gene3D" id="3.30.70.1070">
    <property type="entry name" value="Sporulation related repeat"/>
    <property type="match status" value="1"/>
</dbReference>
<feature type="compositionally biased region" description="Basic and acidic residues" evidence="1">
    <location>
        <begin position="24"/>
        <end position="34"/>
    </location>
</feature>
<dbReference type="SUPFAM" id="SSF110997">
    <property type="entry name" value="Sporulation related repeat"/>
    <property type="match status" value="1"/>
</dbReference>
<dbReference type="InterPro" id="IPR052521">
    <property type="entry name" value="Cell_div_SPOR-domain"/>
</dbReference>
<evidence type="ECO:0000256" key="2">
    <source>
        <dbReference type="SAM" id="Phobius"/>
    </source>
</evidence>
<reference evidence="4 5" key="1">
    <citation type="submission" date="2019-11" db="EMBL/GenBank/DDBJ databases">
        <title>Novel species isolated from a subtropical stream in China.</title>
        <authorList>
            <person name="Lu H."/>
        </authorList>
    </citation>
    <scope>NUCLEOTIDE SEQUENCE [LARGE SCALE GENOMIC DNA]</scope>
    <source>
        <strain evidence="4 5">FT92W</strain>
    </source>
</reference>
<feature type="compositionally biased region" description="Basic and acidic residues" evidence="1">
    <location>
        <begin position="51"/>
        <end position="61"/>
    </location>
</feature>
<keyword evidence="5" id="KW-1185">Reference proteome</keyword>